<comment type="caution">
    <text evidence="1">The sequence shown here is derived from an EMBL/GenBank/DDBJ whole genome shotgun (WGS) entry which is preliminary data.</text>
</comment>
<evidence type="ECO:0000313" key="2">
    <source>
        <dbReference type="Proteomes" id="UP000652477"/>
    </source>
</evidence>
<sequence>MMGNMVSQKVKDFAYMARRIKEVGATIEAEYNYSRNCHFRYFMYKGQKINIDEVNEHRAASFYWTRKNIDTLFDEILLKITDEKRKVYIECRDMLEEVYTYHEFTWGHREYIGTGDINYVFTYVVK</sequence>
<dbReference type="RefSeq" id="WP_186874808.1">
    <property type="nucleotide sequence ID" value="NZ_JACOPF010000001.1"/>
</dbReference>
<evidence type="ECO:0000313" key="1">
    <source>
        <dbReference type="EMBL" id="MBC5688174.1"/>
    </source>
</evidence>
<protein>
    <submittedName>
        <fullName evidence="1">Uncharacterized protein</fullName>
    </submittedName>
</protein>
<proteinExistence type="predicted"/>
<organism evidence="1 2">
    <name type="scientific">Mediterraneibacter hominis</name>
    <dbReference type="NCBI Taxonomy" id="2763054"/>
    <lineage>
        <taxon>Bacteria</taxon>
        <taxon>Bacillati</taxon>
        <taxon>Bacillota</taxon>
        <taxon>Clostridia</taxon>
        <taxon>Lachnospirales</taxon>
        <taxon>Lachnospiraceae</taxon>
        <taxon>Mediterraneibacter</taxon>
    </lineage>
</organism>
<reference evidence="1" key="1">
    <citation type="submission" date="2020-08" db="EMBL/GenBank/DDBJ databases">
        <title>Genome public.</title>
        <authorList>
            <person name="Liu C."/>
            <person name="Sun Q."/>
        </authorList>
    </citation>
    <scope>NUCLEOTIDE SEQUENCE</scope>
    <source>
        <strain evidence="1">NSJ-55</strain>
    </source>
</reference>
<gene>
    <name evidence="1" type="ORF">H8S37_04400</name>
</gene>
<keyword evidence="2" id="KW-1185">Reference proteome</keyword>
<accession>A0A923LH34</accession>
<dbReference type="Proteomes" id="UP000652477">
    <property type="component" value="Unassembled WGS sequence"/>
</dbReference>
<name>A0A923LH34_9FIRM</name>
<dbReference type="EMBL" id="JACOPF010000001">
    <property type="protein sequence ID" value="MBC5688174.1"/>
    <property type="molecule type" value="Genomic_DNA"/>
</dbReference>
<dbReference type="AlphaFoldDB" id="A0A923LH34"/>